<evidence type="ECO:0008006" key="3">
    <source>
        <dbReference type="Google" id="ProtNLM"/>
    </source>
</evidence>
<dbReference type="RefSeq" id="WP_376802606.1">
    <property type="nucleotide sequence ID" value="NZ_DBNB01000030.1"/>
</dbReference>
<reference evidence="1 2" key="1">
    <citation type="journal article" date="2017" name="Water Res.">
        <title>Comammox in drinking water systems.</title>
        <authorList>
            <person name="Wang Y."/>
            <person name="Ma L."/>
            <person name="Mao Y."/>
            <person name="Jiang X."/>
            <person name="Xia Y."/>
            <person name="Yu K."/>
            <person name="Li B."/>
            <person name="Zhang T."/>
        </authorList>
    </citation>
    <scope>NUCLEOTIDE SEQUENCE [LARGE SCALE GENOMIC DNA]</scope>
    <source>
        <strain evidence="1">SG_bin8</strain>
    </source>
</reference>
<dbReference type="AlphaFoldDB" id="A0A1W9I476"/>
<sequence>MAVTARIAELERRHQMMEREIESTLAHPGTDPLKLVELKRKKLRIKESIEKLKGGASLH</sequence>
<dbReference type="Gene3D" id="6.10.280.50">
    <property type="match status" value="1"/>
</dbReference>
<comment type="caution">
    <text evidence="1">The sequence shown here is derived from an EMBL/GenBank/DDBJ whole genome shotgun (WGS) entry which is preliminary data.</text>
</comment>
<dbReference type="Proteomes" id="UP000192872">
    <property type="component" value="Unassembled WGS sequence"/>
</dbReference>
<dbReference type="InterPro" id="IPR007420">
    <property type="entry name" value="DUF465"/>
</dbReference>
<name>A0A1W9I476_9HYPH</name>
<gene>
    <name evidence="1" type="ORF">A4S15_04570</name>
</gene>
<dbReference type="STRING" id="1827387.A4S15_04570"/>
<dbReference type="EMBL" id="LWDL01000003">
    <property type="protein sequence ID" value="OQW54485.1"/>
    <property type="molecule type" value="Genomic_DNA"/>
</dbReference>
<proteinExistence type="predicted"/>
<evidence type="ECO:0000313" key="2">
    <source>
        <dbReference type="Proteomes" id="UP000192872"/>
    </source>
</evidence>
<accession>A0A1W9I476</accession>
<organism evidence="1 2">
    <name type="scientific">Candidatus Raskinella chloraquaticus</name>
    <dbReference type="NCBI Taxonomy" id="1951219"/>
    <lineage>
        <taxon>Bacteria</taxon>
        <taxon>Pseudomonadati</taxon>
        <taxon>Pseudomonadota</taxon>
        <taxon>Alphaproteobacteria</taxon>
        <taxon>Hyphomicrobiales</taxon>
        <taxon>Phreatobacteraceae</taxon>
        <taxon>Candidatus Raskinella</taxon>
    </lineage>
</organism>
<dbReference type="Pfam" id="PF04325">
    <property type="entry name" value="DUF465"/>
    <property type="match status" value="1"/>
</dbReference>
<protein>
    <recommendedName>
        <fullName evidence="3">DUF465 domain-containing protein</fullName>
    </recommendedName>
</protein>
<evidence type="ECO:0000313" key="1">
    <source>
        <dbReference type="EMBL" id="OQW54485.1"/>
    </source>
</evidence>
<dbReference type="InterPro" id="IPR038444">
    <property type="entry name" value="DUF465_sf"/>
</dbReference>